<dbReference type="EMBL" id="EQ977598">
    <property type="protein sequence ID" value="EEF26314.1"/>
    <property type="molecule type" value="Genomic_DNA"/>
</dbReference>
<keyword evidence="2" id="KW-1185">Reference proteome</keyword>
<gene>
    <name evidence="1" type="ORF">RCOM_1934930</name>
</gene>
<reference evidence="2" key="1">
    <citation type="journal article" date="2010" name="Nat. Biotechnol.">
        <title>Draft genome sequence of the oilseed species Ricinus communis.</title>
        <authorList>
            <person name="Chan A.P."/>
            <person name="Crabtree J."/>
            <person name="Zhao Q."/>
            <person name="Lorenzi H."/>
            <person name="Orvis J."/>
            <person name="Puiu D."/>
            <person name="Melake-Berhan A."/>
            <person name="Jones K.M."/>
            <person name="Redman J."/>
            <person name="Chen G."/>
            <person name="Cahoon E.B."/>
            <person name="Gedil M."/>
            <person name="Stanke M."/>
            <person name="Haas B.J."/>
            <person name="Wortman J.R."/>
            <person name="Fraser-Liggett C.M."/>
            <person name="Ravel J."/>
            <person name="Rabinowicz P.D."/>
        </authorList>
    </citation>
    <scope>NUCLEOTIDE SEQUENCE [LARGE SCALE GENOMIC DNA]</scope>
    <source>
        <strain evidence="2">cv. Hale</strain>
    </source>
</reference>
<accession>B9TCU8</accession>
<sequence length="104" mass="11498">MEWIKNVGERFLHALNGRKPGAAFSWRLPSADGLCIHVGVVATAIRRANPIRMRHELSTQAGALRMARAARSMHATAPVAIIQQHARRCPRWSGRLPDASRARG</sequence>
<proteinExistence type="predicted"/>
<protein>
    <submittedName>
        <fullName evidence="1">Uncharacterized protein</fullName>
    </submittedName>
</protein>
<dbReference type="InParanoid" id="B9TCU8"/>
<dbReference type="AlphaFoldDB" id="B9TCU8"/>
<feature type="non-terminal residue" evidence="1">
    <location>
        <position position="104"/>
    </location>
</feature>
<organism evidence="1 2">
    <name type="scientific">Ricinus communis</name>
    <name type="common">Castor bean</name>
    <dbReference type="NCBI Taxonomy" id="3988"/>
    <lineage>
        <taxon>Eukaryota</taxon>
        <taxon>Viridiplantae</taxon>
        <taxon>Streptophyta</taxon>
        <taxon>Embryophyta</taxon>
        <taxon>Tracheophyta</taxon>
        <taxon>Spermatophyta</taxon>
        <taxon>Magnoliopsida</taxon>
        <taxon>eudicotyledons</taxon>
        <taxon>Gunneridae</taxon>
        <taxon>Pentapetalae</taxon>
        <taxon>rosids</taxon>
        <taxon>fabids</taxon>
        <taxon>Malpighiales</taxon>
        <taxon>Euphorbiaceae</taxon>
        <taxon>Acalyphoideae</taxon>
        <taxon>Acalypheae</taxon>
        <taxon>Ricinus</taxon>
    </lineage>
</organism>
<evidence type="ECO:0000313" key="1">
    <source>
        <dbReference type="EMBL" id="EEF26314.1"/>
    </source>
</evidence>
<name>B9TCU8_RICCO</name>
<evidence type="ECO:0000313" key="2">
    <source>
        <dbReference type="Proteomes" id="UP000008311"/>
    </source>
</evidence>
<dbReference type="Proteomes" id="UP000008311">
    <property type="component" value="Unassembled WGS sequence"/>
</dbReference>